<evidence type="ECO:0000313" key="2">
    <source>
        <dbReference type="EMBL" id="MCX7537855.1"/>
    </source>
</evidence>
<sequence>MAAQPSVTTESEDSAAARANAEQEAIDNAAEAAATPAPGREDLEPAEPGFDDNTIDNDAGADWHATTDPEATITPGQMRSDNEDIPGGFTKEEADRAEVQEAAER</sequence>
<feature type="region of interest" description="Disordered" evidence="1">
    <location>
        <begin position="1"/>
        <end position="105"/>
    </location>
</feature>
<dbReference type="RefSeq" id="WP_267169275.1">
    <property type="nucleotide sequence ID" value="NZ_JAPMKX010000002.1"/>
</dbReference>
<feature type="compositionally biased region" description="Low complexity" evidence="1">
    <location>
        <begin position="14"/>
        <end position="37"/>
    </location>
</feature>
<name>A0A9Q4CBI1_9CORY</name>
<comment type="caution">
    <text evidence="2">The sequence shown here is derived from an EMBL/GenBank/DDBJ whole genome shotgun (WGS) entry which is preliminary data.</text>
</comment>
<protein>
    <submittedName>
        <fullName evidence="2">Uncharacterized protein</fullName>
    </submittedName>
</protein>
<accession>A0A9Q4CBI1</accession>
<dbReference type="AlphaFoldDB" id="A0A9Q4CBI1"/>
<reference evidence="2" key="1">
    <citation type="submission" date="2022-11" db="EMBL/GenBank/DDBJ databases">
        <title>Corynebacterium sp. isolated from Penguins.</title>
        <authorList>
            <person name="Sedlar K."/>
            <person name="Svec P."/>
        </authorList>
    </citation>
    <scope>NUCLEOTIDE SEQUENCE</scope>
    <source>
        <strain evidence="2">P5875</strain>
    </source>
</reference>
<feature type="compositionally biased region" description="Basic and acidic residues" evidence="1">
    <location>
        <begin position="90"/>
        <end position="105"/>
    </location>
</feature>
<dbReference type="EMBL" id="JAPMKX010000002">
    <property type="protein sequence ID" value="MCX7537855.1"/>
    <property type="molecule type" value="Genomic_DNA"/>
</dbReference>
<dbReference type="Proteomes" id="UP001070238">
    <property type="component" value="Unassembled WGS sequence"/>
</dbReference>
<organism evidence="2 3">
    <name type="scientific">Corynebacterium antarcticum</name>
    <dbReference type="NCBI Taxonomy" id="2800405"/>
    <lineage>
        <taxon>Bacteria</taxon>
        <taxon>Bacillati</taxon>
        <taxon>Actinomycetota</taxon>
        <taxon>Actinomycetes</taxon>
        <taxon>Mycobacteriales</taxon>
        <taxon>Corynebacteriaceae</taxon>
        <taxon>Corynebacterium</taxon>
    </lineage>
</organism>
<gene>
    <name evidence="2" type="ORF">OS123_04760</name>
</gene>
<evidence type="ECO:0000313" key="3">
    <source>
        <dbReference type="Proteomes" id="UP001070238"/>
    </source>
</evidence>
<proteinExistence type="predicted"/>
<evidence type="ECO:0000256" key="1">
    <source>
        <dbReference type="SAM" id="MobiDB-lite"/>
    </source>
</evidence>